<dbReference type="InterPro" id="IPR036641">
    <property type="entry name" value="HPT_dom_sf"/>
</dbReference>
<dbReference type="PRINTS" id="PR00344">
    <property type="entry name" value="BCTRLSENSOR"/>
</dbReference>
<evidence type="ECO:0000256" key="12">
    <source>
        <dbReference type="ARBA" id="ARBA00022989"/>
    </source>
</evidence>
<dbReference type="Pfam" id="PF02518">
    <property type="entry name" value="HATPase_c"/>
    <property type="match status" value="1"/>
</dbReference>
<dbReference type="SUPFAM" id="SSF47384">
    <property type="entry name" value="Homodimeric domain of signal transducing histidine kinase"/>
    <property type="match status" value="1"/>
</dbReference>
<dbReference type="SMART" id="SM00448">
    <property type="entry name" value="REC"/>
    <property type="match status" value="1"/>
</dbReference>
<sequence length="879" mass="97900">MRARLGIRKLILMMGLIPILALSLALSAYLMISQIKELRNLMTERAKTSSEQLAILAEHIISDGHADVLDRITTTALEETAVKSIAIYAADMQLITQAGPKSNLSPIPIRPGEQNAHHQILKDGLLILQPIVSHSFNPQAASPIIGWVAMQFDWRHLKIHQYQTLFVGTVFLVIAFIMCVSLTSYINQSLATDLATLRQTIRKMVAGTRNFHAHIPENDEFNEIAEELNQLNDAHKLELQELQRSIEQTNIDLRETLETVEVQNIELDLARREALNASRIKSEFLANTSHEIRTPLSGIIGFSKILLKSELEQRQREAIETIHNSANSLLAIINDILDFSKLEAGKLVLDTAPVNLREVVEDTMQLLAPSANEKELELALIIQAGTPEAVLSDGLRLRQILTNLLNNAIKFTPAGHIKITISSTEIERNIANINVEISDTGIGLSKDQQQSVFKDFSQADASITRQYGGTGLGLVIVKGLVEQMGGEIGIVSEPGRGATFWFSLELPISSNAIKLRDFSQLKGKTLALYDRSEIHSQAIISLLLSWGIEVQHYTQLSDLRPADYCIICCDNNADLPSLLEQLNRCAVIITPYHEHQCDTEERIYLSKPFSHIKLFDALAKGLQRSPPPRPISFSKANILAVDDNPSNLHILGNFLADMAVHTHFAQNGAEALQQCREKHFDLIFMDIQMPHMDGIETSRRIRNDGLNTKTPIIALSAYLSPENPAQLREAGINDYFSKPISEAQLASLLSQHLRPETIVNDTECPRPVDIKQCLQLTKDRPQLAAEMLNMLLDGLPAQKQSLQEAFQNNDLAEIAAINHLLKGACCYTGTPMLKMRVSELELQLEKSELGAEYFSALISAIDDLIAWQQEHDLNIVFDV</sequence>
<dbReference type="InterPro" id="IPR005467">
    <property type="entry name" value="His_kinase_dom"/>
</dbReference>
<dbReference type="Gene3D" id="1.20.120.160">
    <property type="entry name" value="HPT domain"/>
    <property type="match status" value="1"/>
</dbReference>
<keyword evidence="7" id="KW-0808">Transferase</keyword>
<keyword evidence="6 16" id="KW-0597">Phosphoprotein</keyword>
<dbReference type="InterPro" id="IPR003594">
    <property type="entry name" value="HATPase_dom"/>
</dbReference>
<dbReference type="Pfam" id="PF01627">
    <property type="entry name" value="Hpt"/>
    <property type="match status" value="1"/>
</dbReference>
<evidence type="ECO:0000256" key="11">
    <source>
        <dbReference type="ARBA" id="ARBA00022840"/>
    </source>
</evidence>
<evidence type="ECO:0000256" key="17">
    <source>
        <dbReference type="SAM" id="Coils"/>
    </source>
</evidence>
<dbReference type="Gene3D" id="3.30.565.10">
    <property type="entry name" value="Histidine kinase-like ATPase, C-terminal domain"/>
    <property type="match status" value="1"/>
</dbReference>
<keyword evidence="11" id="KW-0067">ATP-binding</keyword>
<keyword evidence="4" id="KW-1003">Cell membrane</keyword>
<dbReference type="Gene3D" id="1.10.287.130">
    <property type="match status" value="1"/>
</dbReference>
<dbReference type="PANTHER" id="PTHR45339:SF1">
    <property type="entry name" value="HYBRID SIGNAL TRANSDUCTION HISTIDINE KINASE J"/>
    <property type="match status" value="1"/>
</dbReference>
<dbReference type="Pfam" id="PF09984">
    <property type="entry name" value="sCache_4"/>
    <property type="match status" value="1"/>
</dbReference>
<evidence type="ECO:0000259" key="20">
    <source>
        <dbReference type="PROSITE" id="PS50110"/>
    </source>
</evidence>
<dbReference type="CDD" id="cd16922">
    <property type="entry name" value="HATPase_EvgS-ArcB-TorS-like"/>
    <property type="match status" value="1"/>
</dbReference>
<dbReference type="EC" id="2.7.13.3" evidence="3"/>
<dbReference type="PANTHER" id="PTHR45339">
    <property type="entry name" value="HYBRID SIGNAL TRANSDUCTION HISTIDINE KINASE J"/>
    <property type="match status" value="1"/>
</dbReference>
<dbReference type="PROSITE" id="PS50894">
    <property type="entry name" value="HPT"/>
    <property type="match status" value="1"/>
</dbReference>
<dbReference type="InterPro" id="IPR003661">
    <property type="entry name" value="HisK_dim/P_dom"/>
</dbReference>
<evidence type="ECO:0000256" key="13">
    <source>
        <dbReference type="ARBA" id="ARBA00023012"/>
    </source>
</evidence>
<dbReference type="CDD" id="cd00082">
    <property type="entry name" value="HisKA"/>
    <property type="match status" value="1"/>
</dbReference>
<comment type="catalytic activity">
    <reaction evidence="1">
        <text>ATP + protein L-histidine = ADP + protein N-phospho-L-histidine.</text>
        <dbReference type="EC" id="2.7.13.3"/>
    </reaction>
</comment>
<comment type="subcellular location">
    <subcellularLocation>
        <location evidence="2">Cell inner membrane</location>
        <topology evidence="2">Multi-pass membrane protein</topology>
    </subcellularLocation>
</comment>
<keyword evidence="13" id="KW-0902">Two-component regulatory system</keyword>
<evidence type="ECO:0000256" key="2">
    <source>
        <dbReference type="ARBA" id="ARBA00004429"/>
    </source>
</evidence>
<evidence type="ECO:0000256" key="15">
    <source>
        <dbReference type="PROSITE-ProRule" id="PRU00110"/>
    </source>
</evidence>
<dbReference type="SUPFAM" id="SSF55874">
    <property type="entry name" value="ATPase domain of HSP90 chaperone/DNA topoisomerase II/histidine kinase"/>
    <property type="match status" value="1"/>
</dbReference>
<evidence type="ECO:0000256" key="16">
    <source>
        <dbReference type="PROSITE-ProRule" id="PRU00169"/>
    </source>
</evidence>
<dbReference type="InterPro" id="IPR011006">
    <property type="entry name" value="CheY-like_superfamily"/>
</dbReference>
<name>A0A2S4HGV9_9GAMM</name>
<dbReference type="InterPro" id="IPR004358">
    <property type="entry name" value="Sig_transdc_His_kin-like_C"/>
</dbReference>
<dbReference type="SMART" id="SM00387">
    <property type="entry name" value="HATPase_c"/>
    <property type="match status" value="1"/>
</dbReference>
<dbReference type="SUPFAM" id="SSF47226">
    <property type="entry name" value="Histidine-containing phosphotransfer domain, HPT domain"/>
    <property type="match status" value="1"/>
</dbReference>
<evidence type="ECO:0000256" key="4">
    <source>
        <dbReference type="ARBA" id="ARBA00022475"/>
    </source>
</evidence>
<dbReference type="InterPro" id="IPR036097">
    <property type="entry name" value="HisK_dim/P_sf"/>
</dbReference>
<evidence type="ECO:0000256" key="1">
    <source>
        <dbReference type="ARBA" id="ARBA00000085"/>
    </source>
</evidence>
<dbReference type="Pfam" id="PF00072">
    <property type="entry name" value="Response_reg"/>
    <property type="match status" value="1"/>
</dbReference>
<evidence type="ECO:0000313" key="23">
    <source>
        <dbReference type="Proteomes" id="UP000237222"/>
    </source>
</evidence>
<keyword evidence="5" id="KW-0997">Cell inner membrane</keyword>
<gene>
    <name evidence="22" type="ORF">C0068_09040</name>
</gene>
<feature type="domain" description="Histidine kinase" evidence="19">
    <location>
        <begin position="287"/>
        <end position="508"/>
    </location>
</feature>
<dbReference type="PROSITE" id="PS50109">
    <property type="entry name" value="HIS_KIN"/>
    <property type="match status" value="1"/>
</dbReference>
<feature type="modified residue" description="4-aspartylphosphate" evidence="16">
    <location>
        <position position="686"/>
    </location>
</feature>
<keyword evidence="12 18" id="KW-1133">Transmembrane helix</keyword>
<keyword evidence="17" id="KW-0175">Coiled coil</keyword>
<feature type="transmembrane region" description="Helical" evidence="18">
    <location>
        <begin position="165"/>
        <end position="186"/>
    </location>
</feature>
<dbReference type="InterPro" id="IPR008207">
    <property type="entry name" value="Sig_transdc_His_kin_Hpt_dom"/>
</dbReference>
<dbReference type="GO" id="GO:0000155">
    <property type="term" value="F:phosphorelay sensor kinase activity"/>
    <property type="evidence" value="ECO:0007669"/>
    <property type="project" value="InterPro"/>
</dbReference>
<evidence type="ECO:0000256" key="5">
    <source>
        <dbReference type="ARBA" id="ARBA00022519"/>
    </source>
</evidence>
<evidence type="ECO:0000256" key="3">
    <source>
        <dbReference type="ARBA" id="ARBA00012438"/>
    </source>
</evidence>
<evidence type="ECO:0000256" key="6">
    <source>
        <dbReference type="ARBA" id="ARBA00022553"/>
    </source>
</evidence>
<evidence type="ECO:0000256" key="8">
    <source>
        <dbReference type="ARBA" id="ARBA00022692"/>
    </source>
</evidence>
<dbReference type="Gene3D" id="3.40.50.2300">
    <property type="match status" value="1"/>
</dbReference>
<keyword evidence="9" id="KW-0547">Nucleotide-binding</keyword>
<keyword evidence="14 18" id="KW-0472">Membrane</keyword>
<evidence type="ECO:0000259" key="21">
    <source>
        <dbReference type="PROSITE" id="PS50894"/>
    </source>
</evidence>
<dbReference type="GO" id="GO:0005524">
    <property type="term" value="F:ATP binding"/>
    <property type="evidence" value="ECO:0007669"/>
    <property type="project" value="UniProtKB-KW"/>
</dbReference>
<dbReference type="SMART" id="SM00388">
    <property type="entry name" value="HisKA"/>
    <property type="match status" value="1"/>
</dbReference>
<dbReference type="AlphaFoldDB" id="A0A2S4HGV9"/>
<comment type="caution">
    <text evidence="22">The sequence shown here is derived from an EMBL/GenBank/DDBJ whole genome shotgun (WGS) entry which is preliminary data.</text>
</comment>
<dbReference type="Proteomes" id="UP000237222">
    <property type="component" value="Unassembled WGS sequence"/>
</dbReference>
<evidence type="ECO:0000256" key="10">
    <source>
        <dbReference type="ARBA" id="ARBA00022777"/>
    </source>
</evidence>
<evidence type="ECO:0000256" key="7">
    <source>
        <dbReference type="ARBA" id="ARBA00022679"/>
    </source>
</evidence>
<dbReference type="CDD" id="cd17546">
    <property type="entry name" value="REC_hyHK_CKI1_RcsC-like"/>
    <property type="match status" value="1"/>
</dbReference>
<dbReference type="PROSITE" id="PS50110">
    <property type="entry name" value="RESPONSE_REGULATORY"/>
    <property type="match status" value="1"/>
</dbReference>
<accession>A0A2S4HGV9</accession>
<dbReference type="Pfam" id="PF00512">
    <property type="entry name" value="HisKA"/>
    <property type="match status" value="1"/>
</dbReference>
<feature type="modified residue" description="Phosphohistidine" evidence="15">
    <location>
        <position position="819"/>
    </location>
</feature>
<dbReference type="FunFam" id="1.10.287.130:FF:000003">
    <property type="entry name" value="Histidine kinase"/>
    <property type="match status" value="1"/>
</dbReference>
<dbReference type="FunFam" id="3.30.565.10:FF:000010">
    <property type="entry name" value="Sensor histidine kinase RcsC"/>
    <property type="match status" value="1"/>
</dbReference>
<evidence type="ECO:0000256" key="9">
    <source>
        <dbReference type="ARBA" id="ARBA00022741"/>
    </source>
</evidence>
<evidence type="ECO:0000313" key="22">
    <source>
        <dbReference type="EMBL" id="POP53218.1"/>
    </source>
</evidence>
<evidence type="ECO:0000259" key="19">
    <source>
        <dbReference type="PROSITE" id="PS50109"/>
    </source>
</evidence>
<dbReference type="InterPro" id="IPR019247">
    <property type="entry name" value="Histidine_kinase_BarA_N"/>
</dbReference>
<evidence type="ECO:0000256" key="18">
    <source>
        <dbReference type="SAM" id="Phobius"/>
    </source>
</evidence>
<dbReference type="Gene3D" id="6.10.340.10">
    <property type="match status" value="1"/>
</dbReference>
<evidence type="ECO:0000256" key="14">
    <source>
        <dbReference type="ARBA" id="ARBA00023136"/>
    </source>
</evidence>
<proteinExistence type="predicted"/>
<organism evidence="22 23">
    <name type="scientific">Zhongshania marina</name>
    <dbReference type="NCBI Taxonomy" id="2304603"/>
    <lineage>
        <taxon>Bacteria</taxon>
        <taxon>Pseudomonadati</taxon>
        <taxon>Pseudomonadota</taxon>
        <taxon>Gammaproteobacteria</taxon>
        <taxon>Cellvibrionales</taxon>
        <taxon>Spongiibacteraceae</taxon>
        <taxon>Zhongshania</taxon>
    </lineage>
</organism>
<dbReference type="InterPro" id="IPR036890">
    <property type="entry name" value="HATPase_C_sf"/>
</dbReference>
<dbReference type="InterPro" id="IPR001789">
    <property type="entry name" value="Sig_transdc_resp-reg_receiver"/>
</dbReference>
<dbReference type="GO" id="GO:0005886">
    <property type="term" value="C:plasma membrane"/>
    <property type="evidence" value="ECO:0007669"/>
    <property type="project" value="UniProtKB-SubCell"/>
</dbReference>
<feature type="domain" description="HPt" evidence="21">
    <location>
        <begin position="780"/>
        <end position="871"/>
    </location>
</feature>
<dbReference type="EMBL" id="PQGG01000019">
    <property type="protein sequence ID" value="POP53218.1"/>
    <property type="molecule type" value="Genomic_DNA"/>
</dbReference>
<dbReference type="SUPFAM" id="SSF52172">
    <property type="entry name" value="CheY-like"/>
    <property type="match status" value="1"/>
</dbReference>
<feature type="domain" description="Response regulatory" evidence="20">
    <location>
        <begin position="637"/>
        <end position="753"/>
    </location>
</feature>
<keyword evidence="8 18" id="KW-0812">Transmembrane</keyword>
<reference evidence="22" key="1">
    <citation type="submission" date="2018-01" db="EMBL/GenBank/DDBJ databases">
        <authorList>
            <person name="Yu X.-D."/>
        </authorList>
    </citation>
    <scope>NUCLEOTIDE SEQUENCE</scope>
    <source>
        <strain evidence="22">ZX-21</strain>
    </source>
</reference>
<keyword evidence="10" id="KW-0418">Kinase</keyword>
<protein>
    <recommendedName>
        <fullName evidence="3">histidine kinase</fullName>
        <ecNumber evidence="3">2.7.13.3</ecNumber>
    </recommendedName>
</protein>
<feature type="coiled-coil region" evidence="17">
    <location>
        <begin position="218"/>
        <end position="259"/>
    </location>
</feature>
<feature type="transmembrane region" description="Helical" evidence="18">
    <location>
        <begin position="12"/>
        <end position="32"/>
    </location>
</feature>